<sequence length="240" mass="26648">MWMWILDRSAAKTCRDRITRGQCIIGRSSFGVSILARGSHGRAPIPDTLNAQYSALRALRDGIRHLSELNSNELSAAIMCLLVSELVPTYEALGSEVLYLGKLSRVFIGSRPPLIIQSIRNHRQTFLTTQEWRTIRFRQHPPTSLQSLMTEAACIPSILKFFNGLEAQILDSSVACSAHVELHASSPLLSLQGSAVETRLWFPNITTANAVTHYCGFCIICLTNLSRLRVESLAPSARKK</sequence>
<dbReference type="EMBL" id="LFRF01000041">
    <property type="protein sequence ID" value="KND87169.1"/>
    <property type="molecule type" value="Genomic_DNA"/>
</dbReference>
<reference evidence="1 2" key="1">
    <citation type="journal article" date="2015" name="BMC Genomics">
        <title>The genome of the truffle-parasite Tolypocladium ophioglossoides and the evolution of antifungal peptaibiotics.</title>
        <authorList>
            <person name="Quandt C.A."/>
            <person name="Bushley K.E."/>
            <person name="Spatafora J.W."/>
        </authorList>
    </citation>
    <scope>NUCLEOTIDE SEQUENCE [LARGE SCALE GENOMIC DNA]</scope>
    <source>
        <strain evidence="1 2">CBS 100239</strain>
    </source>
</reference>
<keyword evidence="2" id="KW-1185">Reference proteome</keyword>
<proteinExistence type="predicted"/>
<evidence type="ECO:0000313" key="1">
    <source>
        <dbReference type="EMBL" id="KND87169.1"/>
    </source>
</evidence>
<dbReference type="Proteomes" id="UP000036947">
    <property type="component" value="Unassembled WGS sequence"/>
</dbReference>
<evidence type="ECO:0000313" key="2">
    <source>
        <dbReference type="Proteomes" id="UP000036947"/>
    </source>
</evidence>
<organism evidence="1 2">
    <name type="scientific">Tolypocladium ophioglossoides (strain CBS 100239)</name>
    <name type="common">Snaketongue truffleclub</name>
    <name type="synonym">Elaphocordyceps ophioglossoides</name>
    <dbReference type="NCBI Taxonomy" id="1163406"/>
    <lineage>
        <taxon>Eukaryota</taxon>
        <taxon>Fungi</taxon>
        <taxon>Dikarya</taxon>
        <taxon>Ascomycota</taxon>
        <taxon>Pezizomycotina</taxon>
        <taxon>Sordariomycetes</taxon>
        <taxon>Hypocreomycetidae</taxon>
        <taxon>Hypocreales</taxon>
        <taxon>Ophiocordycipitaceae</taxon>
        <taxon>Tolypocladium</taxon>
    </lineage>
</organism>
<dbReference type="AlphaFoldDB" id="A0A0L0MZF6"/>
<dbReference type="OrthoDB" id="4491390at2759"/>
<comment type="caution">
    <text evidence="1">The sequence shown here is derived from an EMBL/GenBank/DDBJ whole genome shotgun (WGS) entry which is preliminary data.</text>
</comment>
<accession>A0A0L0MZF6</accession>
<protein>
    <submittedName>
        <fullName evidence="1">Uncharacterized protein</fullName>
    </submittedName>
</protein>
<name>A0A0L0MZF6_TOLOC</name>
<gene>
    <name evidence="1" type="ORF">TOPH_08201</name>
</gene>
<dbReference type="STRING" id="1163406.A0A0L0MZF6"/>